<protein>
    <submittedName>
        <fullName evidence="1">Uncharacterized protein</fullName>
    </submittedName>
</protein>
<evidence type="ECO:0000313" key="2">
    <source>
        <dbReference type="Proteomes" id="UP000294927"/>
    </source>
</evidence>
<evidence type="ECO:0000313" key="1">
    <source>
        <dbReference type="EMBL" id="TDV40791.1"/>
    </source>
</evidence>
<dbReference type="Proteomes" id="UP000294927">
    <property type="component" value="Unassembled WGS sequence"/>
</dbReference>
<dbReference type="OrthoDB" id="3693864at2"/>
<dbReference type="EMBL" id="SOCP01000022">
    <property type="protein sequence ID" value="TDV40791.1"/>
    <property type="molecule type" value="Genomic_DNA"/>
</dbReference>
<sequence length="191" mass="20571">MDAREGSRRADRREAAAPCPACGELLGRGYPSCAACAEAVDRPLRADWDSLSSRDPEVVADAAPGEHPWTCVDWALRQLRCEGCGGELAAGAAGCVGCAAADSARWETPAPNPHEHALRTASAVLRAPTWRREAVVSTWRLVLPFVLTGAPVSPDDLRTVRTFVLAGRYDELAALETLPLVVPLLPWRRTH</sequence>
<comment type="caution">
    <text evidence="1">The sequence shown here is derived from an EMBL/GenBank/DDBJ whole genome shotgun (WGS) entry which is preliminary data.</text>
</comment>
<gene>
    <name evidence="1" type="ORF">CLV71_122184</name>
</gene>
<accession>A0A4V3FQS4</accession>
<proteinExistence type="predicted"/>
<name>A0A4V3FQS4_9PSEU</name>
<dbReference type="RefSeq" id="WP_133908210.1">
    <property type="nucleotide sequence ID" value="NZ_SOCP01000022.1"/>
</dbReference>
<dbReference type="AlphaFoldDB" id="A0A4V3FQS4"/>
<keyword evidence="2" id="KW-1185">Reference proteome</keyword>
<reference evidence="1 2" key="1">
    <citation type="submission" date="2019-03" db="EMBL/GenBank/DDBJ databases">
        <title>Genomic Encyclopedia of Archaeal and Bacterial Type Strains, Phase II (KMG-II): from individual species to whole genera.</title>
        <authorList>
            <person name="Goeker M."/>
        </authorList>
    </citation>
    <scope>NUCLEOTIDE SEQUENCE [LARGE SCALE GENOMIC DNA]</scope>
    <source>
        <strain evidence="1 2">DSM 45499</strain>
    </source>
</reference>
<organism evidence="1 2">
    <name type="scientific">Actinophytocola oryzae</name>
    <dbReference type="NCBI Taxonomy" id="502181"/>
    <lineage>
        <taxon>Bacteria</taxon>
        <taxon>Bacillati</taxon>
        <taxon>Actinomycetota</taxon>
        <taxon>Actinomycetes</taxon>
        <taxon>Pseudonocardiales</taxon>
        <taxon>Pseudonocardiaceae</taxon>
    </lineage>
</organism>